<evidence type="ECO:0000256" key="3">
    <source>
        <dbReference type="ARBA" id="ARBA00022454"/>
    </source>
</evidence>
<keyword evidence="4" id="KW-0238">DNA-binding</keyword>
<dbReference type="SMART" id="SM00526">
    <property type="entry name" value="H15"/>
    <property type="match status" value="1"/>
</dbReference>
<dbReference type="GO" id="GO:0000786">
    <property type="term" value="C:nucleosome"/>
    <property type="evidence" value="ECO:0007669"/>
    <property type="project" value="InterPro"/>
</dbReference>
<dbReference type="CDD" id="cd00073">
    <property type="entry name" value="H15"/>
    <property type="match status" value="1"/>
</dbReference>
<name>A0A9D4I419_DREPO</name>
<evidence type="ECO:0000256" key="1">
    <source>
        <dbReference type="ARBA" id="ARBA00004123"/>
    </source>
</evidence>
<dbReference type="GO" id="GO:0003690">
    <property type="term" value="F:double-stranded DNA binding"/>
    <property type="evidence" value="ECO:0007669"/>
    <property type="project" value="TreeGrafter"/>
</dbReference>
<dbReference type="Pfam" id="PF00538">
    <property type="entry name" value="Linker_histone"/>
    <property type="match status" value="1"/>
</dbReference>
<comment type="subcellular location">
    <subcellularLocation>
        <location evidence="2">Chromosome</location>
    </subcellularLocation>
    <subcellularLocation>
        <location evidence="1">Nucleus</location>
    </subcellularLocation>
</comment>
<reference evidence="8" key="1">
    <citation type="journal article" date="2019" name="bioRxiv">
        <title>The Genome of the Zebra Mussel, Dreissena polymorpha: A Resource for Invasive Species Research.</title>
        <authorList>
            <person name="McCartney M.A."/>
            <person name="Auch B."/>
            <person name="Kono T."/>
            <person name="Mallez S."/>
            <person name="Zhang Y."/>
            <person name="Obille A."/>
            <person name="Becker A."/>
            <person name="Abrahante J.E."/>
            <person name="Garbe J."/>
            <person name="Badalamenti J.P."/>
            <person name="Herman A."/>
            <person name="Mangelson H."/>
            <person name="Liachko I."/>
            <person name="Sullivan S."/>
            <person name="Sone E.D."/>
            <person name="Koren S."/>
            <person name="Silverstein K.A.T."/>
            <person name="Beckman K.B."/>
            <person name="Gohl D.M."/>
        </authorList>
    </citation>
    <scope>NUCLEOTIDE SEQUENCE</scope>
    <source>
        <strain evidence="8">Duluth1</strain>
        <tissue evidence="8">Whole animal</tissue>
    </source>
</reference>
<gene>
    <name evidence="8" type="ORF">DPMN_181826</name>
</gene>
<dbReference type="PANTHER" id="PTHR11467:SF36">
    <property type="entry name" value="HISTONE 24-RELATED"/>
    <property type="match status" value="1"/>
</dbReference>
<dbReference type="GO" id="GO:0031492">
    <property type="term" value="F:nucleosomal DNA binding"/>
    <property type="evidence" value="ECO:0007669"/>
    <property type="project" value="TreeGrafter"/>
</dbReference>
<comment type="caution">
    <text evidence="8">The sequence shown here is derived from an EMBL/GenBank/DDBJ whole genome shotgun (WGS) entry which is preliminary data.</text>
</comment>
<protein>
    <recommendedName>
        <fullName evidence="7">H15 domain-containing protein</fullName>
    </recommendedName>
</protein>
<sequence>METPAESATVEAPEVGAAAKKAPRPKPTHPTYIEMAKDAIATLAEPKGATVPAIVSFICGKHKLDVEVVKQHLKPALAKGITEGVFVRPKSSADSKGFTGRFKLDKAKAAEEIKAKKKKEKEAQAKVSDFYVNQRSLSC</sequence>
<dbReference type="AlphaFoldDB" id="A0A9D4I419"/>
<accession>A0A9D4I419</accession>
<evidence type="ECO:0000256" key="2">
    <source>
        <dbReference type="ARBA" id="ARBA00004286"/>
    </source>
</evidence>
<dbReference type="PANTHER" id="PTHR11467">
    <property type="entry name" value="HISTONE H1"/>
    <property type="match status" value="1"/>
</dbReference>
<keyword evidence="3" id="KW-0158">Chromosome</keyword>
<dbReference type="GO" id="GO:0030261">
    <property type="term" value="P:chromosome condensation"/>
    <property type="evidence" value="ECO:0007669"/>
    <property type="project" value="TreeGrafter"/>
</dbReference>
<dbReference type="Gene3D" id="1.10.10.10">
    <property type="entry name" value="Winged helix-like DNA-binding domain superfamily/Winged helix DNA-binding domain"/>
    <property type="match status" value="1"/>
</dbReference>
<dbReference type="GO" id="GO:0005634">
    <property type="term" value="C:nucleus"/>
    <property type="evidence" value="ECO:0007669"/>
    <property type="project" value="UniProtKB-SubCell"/>
</dbReference>
<dbReference type="SUPFAM" id="SSF46785">
    <property type="entry name" value="Winged helix' DNA-binding domain"/>
    <property type="match status" value="1"/>
</dbReference>
<keyword evidence="9" id="KW-1185">Reference proteome</keyword>
<dbReference type="GO" id="GO:0045910">
    <property type="term" value="P:negative regulation of DNA recombination"/>
    <property type="evidence" value="ECO:0007669"/>
    <property type="project" value="TreeGrafter"/>
</dbReference>
<dbReference type="GO" id="GO:0006334">
    <property type="term" value="P:nucleosome assembly"/>
    <property type="evidence" value="ECO:0007669"/>
    <property type="project" value="InterPro"/>
</dbReference>
<dbReference type="InterPro" id="IPR036388">
    <property type="entry name" value="WH-like_DNA-bd_sf"/>
</dbReference>
<evidence type="ECO:0000259" key="7">
    <source>
        <dbReference type="PROSITE" id="PS51504"/>
    </source>
</evidence>
<proteinExistence type="predicted"/>
<feature type="region of interest" description="Disordered" evidence="6">
    <location>
        <begin position="1"/>
        <end position="29"/>
    </location>
</feature>
<feature type="domain" description="H15" evidence="7">
    <location>
        <begin position="28"/>
        <end position="106"/>
    </location>
</feature>
<dbReference type="PROSITE" id="PS51504">
    <property type="entry name" value="H15"/>
    <property type="match status" value="1"/>
</dbReference>
<organism evidence="8 9">
    <name type="scientific">Dreissena polymorpha</name>
    <name type="common">Zebra mussel</name>
    <name type="synonym">Mytilus polymorpha</name>
    <dbReference type="NCBI Taxonomy" id="45954"/>
    <lineage>
        <taxon>Eukaryota</taxon>
        <taxon>Metazoa</taxon>
        <taxon>Spiralia</taxon>
        <taxon>Lophotrochozoa</taxon>
        <taxon>Mollusca</taxon>
        <taxon>Bivalvia</taxon>
        <taxon>Autobranchia</taxon>
        <taxon>Heteroconchia</taxon>
        <taxon>Euheterodonta</taxon>
        <taxon>Imparidentia</taxon>
        <taxon>Neoheterodontei</taxon>
        <taxon>Myida</taxon>
        <taxon>Dreissenoidea</taxon>
        <taxon>Dreissenidae</taxon>
        <taxon>Dreissena</taxon>
    </lineage>
</organism>
<evidence type="ECO:0000313" key="8">
    <source>
        <dbReference type="EMBL" id="KAH3747400.1"/>
    </source>
</evidence>
<evidence type="ECO:0000256" key="5">
    <source>
        <dbReference type="ARBA" id="ARBA00023242"/>
    </source>
</evidence>
<evidence type="ECO:0000256" key="6">
    <source>
        <dbReference type="SAM" id="MobiDB-lite"/>
    </source>
</evidence>
<dbReference type="InterPro" id="IPR005818">
    <property type="entry name" value="Histone_H1/H5_H15"/>
</dbReference>
<dbReference type="Proteomes" id="UP000828390">
    <property type="component" value="Unassembled WGS sequence"/>
</dbReference>
<keyword evidence="5" id="KW-0539">Nucleus</keyword>
<dbReference type="EMBL" id="JAIWYP010000010">
    <property type="protein sequence ID" value="KAH3747400.1"/>
    <property type="molecule type" value="Genomic_DNA"/>
</dbReference>
<dbReference type="InterPro" id="IPR036390">
    <property type="entry name" value="WH_DNA-bd_sf"/>
</dbReference>
<evidence type="ECO:0000256" key="4">
    <source>
        <dbReference type="ARBA" id="ARBA00023125"/>
    </source>
</evidence>
<evidence type="ECO:0000313" key="9">
    <source>
        <dbReference type="Proteomes" id="UP000828390"/>
    </source>
</evidence>
<reference evidence="8" key="2">
    <citation type="submission" date="2020-11" db="EMBL/GenBank/DDBJ databases">
        <authorList>
            <person name="McCartney M.A."/>
            <person name="Auch B."/>
            <person name="Kono T."/>
            <person name="Mallez S."/>
            <person name="Becker A."/>
            <person name="Gohl D.M."/>
            <person name="Silverstein K.A.T."/>
            <person name="Koren S."/>
            <person name="Bechman K.B."/>
            <person name="Herman A."/>
            <person name="Abrahante J.E."/>
            <person name="Garbe J."/>
        </authorList>
    </citation>
    <scope>NUCLEOTIDE SEQUENCE</scope>
    <source>
        <strain evidence="8">Duluth1</strain>
        <tissue evidence="8">Whole animal</tissue>
    </source>
</reference>